<evidence type="ECO:0000313" key="6">
    <source>
        <dbReference type="Proteomes" id="UP001206890"/>
    </source>
</evidence>
<dbReference type="InterPro" id="IPR009061">
    <property type="entry name" value="DNA-bd_dom_put_sf"/>
</dbReference>
<dbReference type="SUPFAM" id="SSF46955">
    <property type="entry name" value="Putative DNA-binding domain"/>
    <property type="match status" value="1"/>
</dbReference>
<dbReference type="RefSeq" id="WP_259825474.1">
    <property type="nucleotide sequence ID" value="NZ_JALXTC010000176.1"/>
</dbReference>
<evidence type="ECO:0000256" key="1">
    <source>
        <dbReference type="ARBA" id="ARBA00023015"/>
    </source>
</evidence>
<dbReference type="EMBL" id="JALXTC010000176">
    <property type="protein sequence ID" value="MCT2119423.1"/>
    <property type="molecule type" value="Genomic_DNA"/>
</dbReference>
<gene>
    <name evidence="5" type="ORF">M3D93_17000</name>
</gene>
<dbReference type="Proteomes" id="UP001206890">
    <property type="component" value="Unassembled WGS sequence"/>
</dbReference>
<reference evidence="5" key="1">
    <citation type="submission" date="2022-04" db="EMBL/GenBank/DDBJ databases">
        <title>Human microbiome associated bacterial genomes.</title>
        <authorList>
            <person name="Sandstrom S."/>
            <person name="Salamzade R."/>
            <person name="Kalan L.R."/>
        </authorList>
    </citation>
    <scope>NUCLEOTIDE SEQUENCE</scope>
    <source>
        <strain evidence="5">P3-SID1762</strain>
    </source>
</reference>
<dbReference type="GO" id="GO:0003677">
    <property type="term" value="F:DNA binding"/>
    <property type="evidence" value="ECO:0007669"/>
    <property type="project" value="UniProtKB-KW"/>
</dbReference>
<dbReference type="InterPro" id="IPR000551">
    <property type="entry name" value="MerR-type_HTH_dom"/>
</dbReference>
<dbReference type="InterPro" id="IPR047057">
    <property type="entry name" value="MerR_fam"/>
</dbReference>
<sequence>MRIGELAVASGTTTKTLRFYEEAGLLPAPERTANGYRDYTPAALARLDFVRRGRTAGLTLAQIREILDIRDAGVAPCQHVHALLEAHL</sequence>
<comment type="caution">
    <text evidence="5">The sequence shown here is derived from an EMBL/GenBank/DDBJ whole genome shotgun (WGS) entry which is preliminary data.</text>
</comment>
<keyword evidence="1" id="KW-0805">Transcription regulation</keyword>
<dbReference type="PRINTS" id="PR00040">
    <property type="entry name" value="HTHMERR"/>
</dbReference>
<dbReference type="PROSITE" id="PS50937">
    <property type="entry name" value="HTH_MERR_2"/>
    <property type="match status" value="1"/>
</dbReference>
<accession>A0AAW5QEQ2</accession>
<dbReference type="Gene3D" id="1.10.1660.10">
    <property type="match status" value="1"/>
</dbReference>
<evidence type="ECO:0000256" key="3">
    <source>
        <dbReference type="ARBA" id="ARBA00023163"/>
    </source>
</evidence>
<dbReference type="Pfam" id="PF13411">
    <property type="entry name" value="MerR_1"/>
    <property type="match status" value="1"/>
</dbReference>
<dbReference type="SMART" id="SM00422">
    <property type="entry name" value="HTH_MERR"/>
    <property type="match status" value="1"/>
</dbReference>
<dbReference type="GO" id="GO:0003700">
    <property type="term" value="F:DNA-binding transcription factor activity"/>
    <property type="evidence" value="ECO:0007669"/>
    <property type="project" value="InterPro"/>
</dbReference>
<proteinExistence type="predicted"/>
<evidence type="ECO:0000313" key="5">
    <source>
        <dbReference type="EMBL" id="MCT2119423.1"/>
    </source>
</evidence>
<protein>
    <submittedName>
        <fullName evidence="5">Heavy metal-responsive transcriptional regulator</fullName>
    </submittedName>
</protein>
<keyword evidence="3" id="KW-0804">Transcription</keyword>
<name>A0AAW5QEQ2_9ACTN</name>
<dbReference type="CDD" id="cd04770">
    <property type="entry name" value="HTH_HMRTR"/>
    <property type="match status" value="1"/>
</dbReference>
<dbReference type="PANTHER" id="PTHR30204:SF94">
    <property type="entry name" value="HEAVY METAL-DEPENDENT TRANSCRIPTIONAL REGULATOR HI_0293-RELATED"/>
    <property type="match status" value="1"/>
</dbReference>
<evidence type="ECO:0000259" key="4">
    <source>
        <dbReference type="PROSITE" id="PS50937"/>
    </source>
</evidence>
<evidence type="ECO:0000256" key="2">
    <source>
        <dbReference type="ARBA" id="ARBA00023125"/>
    </source>
</evidence>
<feature type="non-terminal residue" evidence="5">
    <location>
        <position position="88"/>
    </location>
</feature>
<dbReference type="AlphaFoldDB" id="A0AAW5QEQ2"/>
<dbReference type="PANTHER" id="PTHR30204">
    <property type="entry name" value="REDOX-CYCLING DRUG-SENSING TRANSCRIPTIONAL ACTIVATOR SOXR"/>
    <property type="match status" value="1"/>
</dbReference>
<feature type="domain" description="HTH merR-type" evidence="4">
    <location>
        <begin position="1"/>
        <end position="69"/>
    </location>
</feature>
<keyword evidence="2" id="KW-0238">DNA-binding</keyword>
<organism evidence="5 6">
    <name type="scientific">Dietzia cinnamea</name>
    <dbReference type="NCBI Taxonomy" id="321318"/>
    <lineage>
        <taxon>Bacteria</taxon>
        <taxon>Bacillati</taxon>
        <taxon>Actinomycetota</taxon>
        <taxon>Actinomycetes</taxon>
        <taxon>Mycobacteriales</taxon>
        <taxon>Dietziaceae</taxon>
        <taxon>Dietzia</taxon>
    </lineage>
</organism>